<evidence type="ECO:0000256" key="4">
    <source>
        <dbReference type="SAM" id="Phobius"/>
    </source>
</evidence>
<sequence length="347" mass="37755">MPFVPLSFVVAVLLLVLFAAAVRHGDERPVNRPFLALILISAFLSVLSGLRWGYGMQGTIMFLAPVCAAAVPPLAYAGVTELVRRSRTSLVRRLALHAVPMLIVIVLLATWRDAIDMALVLSFVAYAVAILLLMRPGTDALRLAPFEEAARAYRAILFAALALLLSAAIDTFVFLDLTWMGGQYAPPLIAVGNLVSLVILSIAAAAASRSHAVAETGEATVRSETGSDEETLSAVEALMATKRAYRDVDLNLDRLARKLGIPARRISTAINRATGKNVSQYVNEHRIAEACALLAETGKSVTEIMFEVGFQTKSNFNREFRRVTEMSPLEWRERKTATSPIAIKHDP</sequence>
<dbReference type="PANTHER" id="PTHR43280">
    <property type="entry name" value="ARAC-FAMILY TRANSCRIPTIONAL REGULATOR"/>
    <property type="match status" value="1"/>
</dbReference>
<evidence type="ECO:0000256" key="3">
    <source>
        <dbReference type="ARBA" id="ARBA00023163"/>
    </source>
</evidence>
<feature type="transmembrane region" description="Helical" evidence="4">
    <location>
        <begin position="94"/>
        <end position="111"/>
    </location>
</feature>
<evidence type="ECO:0000259" key="5">
    <source>
        <dbReference type="PROSITE" id="PS01124"/>
    </source>
</evidence>
<comment type="caution">
    <text evidence="6">The sequence shown here is derived from an EMBL/GenBank/DDBJ whole genome shotgun (WGS) entry which is preliminary data.</text>
</comment>
<organism evidence="6 7">
    <name type="scientific">Mycoplana rhizolycopersici</name>
    <dbReference type="NCBI Taxonomy" id="2746702"/>
    <lineage>
        <taxon>Bacteria</taxon>
        <taxon>Pseudomonadati</taxon>
        <taxon>Pseudomonadota</taxon>
        <taxon>Alphaproteobacteria</taxon>
        <taxon>Hyphomicrobiales</taxon>
        <taxon>Rhizobiaceae</taxon>
        <taxon>Mycoplana</taxon>
    </lineage>
</organism>
<dbReference type="RefSeq" id="WP_176952372.1">
    <property type="nucleotide sequence ID" value="NZ_JABXYK010000026.1"/>
</dbReference>
<feature type="transmembrane region" description="Helical" evidence="4">
    <location>
        <begin position="60"/>
        <end position="82"/>
    </location>
</feature>
<evidence type="ECO:0000313" key="7">
    <source>
        <dbReference type="Proteomes" id="UP000659172"/>
    </source>
</evidence>
<feature type="transmembrane region" description="Helical" evidence="4">
    <location>
        <begin position="117"/>
        <end position="134"/>
    </location>
</feature>
<dbReference type="InterPro" id="IPR018060">
    <property type="entry name" value="HTH_AraC"/>
</dbReference>
<name>A0ABX2QL03_9HYPH</name>
<evidence type="ECO:0000313" key="6">
    <source>
        <dbReference type="EMBL" id="NVP58476.1"/>
    </source>
</evidence>
<protein>
    <submittedName>
        <fullName evidence="6">Helix-turn-helix transcriptional regulator</fullName>
    </submittedName>
</protein>
<dbReference type="SUPFAM" id="SSF46689">
    <property type="entry name" value="Homeodomain-like"/>
    <property type="match status" value="1"/>
</dbReference>
<gene>
    <name evidence="6" type="ORF">HV823_24905</name>
</gene>
<feature type="transmembrane region" description="Helical" evidence="4">
    <location>
        <begin position="6"/>
        <end position="22"/>
    </location>
</feature>
<keyword evidence="3" id="KW-0804">Transcription</keyword>
<evidence type="ECO:0000256" key="1">
    <source>
        <dbReference type="ARBA" id="ARBA00023015"/>
    </source>
</evidence>
<reference evidence="6 7" key="1">
    <citation type="submission" date="2020-06" db="EMBL/GenBank/DDBJ databases">
        <title>Rhizobium sp.nov. isolated from the tomato plant.</title>
        <authorList>
            <person name="Thin K.K."/>
            <person name="Zhang X."/>
            <person name="He S."/>
        </authorList>
    </citation>
    <scope>NUCLEOTIDE SEQUENCE [LARGE SCALE GENOMIC DNA]</scope>
    <source>
        <strain evidence="6 7">DBTS2</strain>
    </source>
</reference>
<keyword evidence="1" id="KW-0805">Transcription regulation</keyword>
<evidence type="ECO:0000256" key="2">
    <source>
        <dbReference type="ARBA" id="ARBA00023125"/>
    </source>
</evidence>
<dbReference type="EMBL" id="JABXYK010000026">
    <property type="protein sequence ID" value="NVP58476.1"/>
    <property type="molecule type" value="Genomic_DNA"/>
</dbReference>
<keyword evidence="4" id="KW-0472">Membrane</keyword>
<keyword evidence="7" id="KW-1185">Reference proteome</keyword>
<dbReference type="PANTHER" id="PTHR43280:SF29">
    <property type="entry name" value="ARAC-FAMILY TRANSCRIPTIONAL REGULATOR"/>
    <property type="match status" value="1"/>
</dbReference>
<proteinExistence type="predicted"/>
<dbReference type="InterPro" id="IPR009057">
    <property type="entry name" value="Homeodomain-like_sf"/>
</dbReference>
<dbReference type="PROSITE" id="PS01124">
    <property type="entry name" value="HTH_ARAC_FAMILY_2"/>
    <property type="match status" value="1"/>
</dbReference>
<accession>A0ABX2QL03</accession>
<dbReference type="SMART" id="SM00342">
    <property type="entry name" value="HTH_ARAC"/>
    <property type="match status" value="1"/>
</dbReference>
<dbReference type="Proteomes" id="UP000659172">
    <property type="component" value="Unassembled WGS sequence"/>
</dbReference>
<dbReference type="Gene3D" id="1.10.10.60">
    <property type="entry name" value="Homeodomain-like"/>
    <property type="match status" value="1"/>
</dbReference>
<feature type="transmembrane region" description="Helical" evidence="4">
    <location>
        <begin position="155"/>
        <end position="175"/>
    </location>
</feature>
<keyword evidence="2" id="KW-0238">DNA-binding</keyword>
<feature type="transmembrane region" description="Helical" evidence="4">
    <location>
        <begin position="34"/>
        <end position="54"/>
    </location>
</feature>
<keyword evidence="4" id="KW-0812">Transmembrane</keyword>
<keyword evidence="4" id="KW-1133">Transmembrane helix</keyword>
<feature type="domain" description="HTH araC/xylS-type" evidence="5">
    <location>
        <begin position="229"/>
        <end position="334"/>
    </location>
</feature>
<dbReference type="Pfam" id="PF12833">
    <property type="entry name" value="HTH_18"/>
    <property type="match status" value="1"/>
</dbReference>
<feature type="transmembrane region" description="Helical" evidence="4">
    <location>
        <begin position="187"/>
        <end position="207"/>
    </location>
</feature>